<accession>A0ABS4KGF3</accession>
<dbReference type="InterPro" id="IPR004013">
    <property type="entry name" value="PHP_dom"/>
</dbReference>
<dbReference type="RefSeq" id="WP_209659219.1">
    <property type="nucleotide sequence ID" value="NZ_JAGGLI010000004.1"/>
</dbReference>
<dbReference type="GO" id="GO:0016787">
    <property type="term" value="F:hydrolase activity"/>
    <property type="evidence" value="ECO:0007669"/>
    <property type="project" value="UniProtKB-KW"/>
</dbReference>
<sequence length="239" mass="27540">MKIFADYHTHTIYSDGKGTIEENVKAAIAKNLEIIGISDHGYKHMGFGVKHHLFEKMRYEVDLLSEKYPQIKIMLGVECNILDDRGNIDIDDKILKYFDYLMAGYHFGSAPTKWVRGIRNHFNNYVRTFNKFEKDYNTRALVNAMKNNDIFILTHPGDKGEVDIMEVAEASIETNTLLEINAHHKNLTIDQLLKIKTLDVKYVLGSDSHTPENVGNFDLAIQRALEAEIDFSRIYNARR</sequence>
<proteinExistence type="predicted"/>
<dbReference type="Gene3D" id="3.20.20.140">
    <property type="entry name" value="Metal-dependent hydrolases"/>
    <property type="match status" value="1"/>
</dbReference>
<name>A0ABS4KGF3_9FIRM</name>
<dbReference type="InterPro" id="IPR050243">
    <property type="entry name" value="PHP_phosphatase"/>
</dbReference>
<evidence type="ECO:0000313" key="2">
    <source>
        <dbReference type="EMBL" id="MBP2026828.1"/>
    </source>
</evidence>
<protein>
    <submittedName>
        <fullName evidence="2">Hydrolase</fullName>
    </submittedName>
</protein>
<gene>
    <name evidence="2" type="ORF">J2Z35_000619</name>
</gene>
<dbReference type="PANTHER" id="PTHR36928">
    <property type="entry name" value="PHOSPHATASE YCDX-RELATED"/>
    <property type="match status" value="1"/>
</dbReference>
<comment type="caution">
    <text evidence="2">The sequence shown here is derived from an EMBL/GenBank/DDBJ whole genome shotgun (WGS) entry which is preliminary data.</text>
</comment>
<evidence type="ECO:0000313" key="3">
    <source>
        <dbReference type="Proteomes" id="UP001314903"/>
    </source>
</evidence>
<dbReference type="InterPro" id="IPR003141">
    <property type="entry name" value="Pol/His_phosphatase_N"/>
</dbReference>
<keyword evidence="3" id="KW-1185">Reference proteome</keyword>
<dbReference type="SUPFAM" id="SSF89550">
    <property type="entry name" value="PHP domain-like"/>
    <property type="match status" value="1"/>
</dbReference>
<keyword evidence="2" id="KW-0378">Hydrolase</keyword>
<dbReference type="Proteomes" id="UP001314903">
    <property type="component" value="Unassembled WGS sequence"/>
</dbReference>
<dbReference type="InterPro" id="IPR016195">
    <property type="entry name" value="Pol/histidinol_Pase-like"/>
</dbReference>
<dbReference type="EMBL" id="JAGGLI010000004">
    <property type="protein sequence ID" value="MBP2026828.1"/>
    <property type="molecule type" value="Genomic_DNA"/>
</dbReference>
<feature type="domain" description="Polymerase/histidinol phosphatase N-terminal" evidence="1">
    <location>
        <begin position="5"/>
        <end position="83"/>
    </location>
</feature>
<dbReference type="Pfam" id="PF02811">
    <property type="entry name" value="PHP"/>
    <property type="match status" value="1"/>
</dbReference>
<dbReference type="PANTHER" id="PTHR36928:SF1">
    <property type="entry name" value="PHOSPHATASE YCDX-RELATED"/>
    <property type="match status" value="1"/>
</dbReference>
<evidence type="ECO:0000259" key="1">
    <source>
        <dbReference type="SMART" id="SM00481"/>
    </source>
</evidence>
<dbReference type="SMART" id="SM00481">
    <property type="entry name" value="POLIIIAc"/>
    <property type="match status" value="1"/>
</dbReference>
<organism evidence="2 3">
    <name type="scientific">Acetoanaerobium pronyense</name>
    <dbReference type="NCBI Taxonomy" id="1482736"/>
    <lineage>
        <taxon>Bacteria</taxon>
        <taxon>Bacillati</taxon>
        <taxon>Bacillota</taxon>
        <taxon>Clostridia</taxon>
        <taxon>Peptostreptococcales</taxon>
        <taxon>Filifactoraceae</taxon>
        <taxon>Acetoanaerobium</taxon>
    </lineage>
</organism>
<reference evidence="2 3" key="1">
    <citation type="submission" date="2021-03" db="EMBL/GenBank/DDBJ databases">
        <title>Genomic Encyclopedia of Type Strains, Phase IV (KMG-IV): sequencing the most valuable type-strain genomes for metagenomic binning, comparative biology and taxonomic classification.</title>
        <authorList>
            <person name="Goeker M."/>
        </authorList>
    </citation>
    <scope>NUCLEOTIDE SEQUENCE [LARGE SCALE GENOMIC DNA]</scope>
    <source>
        <strain evidence="2 3">DSM 27512</strain>
    </source>
</reference>